<dbReference type="InterPro" id="IPR023352">
    <property type="entry name" value="MAPEG-like_dom_sf"/>
</dbReference>
<sequence length="180" mass="20506">MAEAKRMPFWVIFGVYPVLLAFILWLYQQVYFLPVQIPPKFLSSKSTLELAIKCSAISTIPIFYLIIIVMLCRILTAAGNVLKEYQGIWFKVHSMCLQNTLEQNFLFAVNLIAIGAFEGLAPEKIVLVTGIYIVSRVLFYLGYIAAGYTGIPAFRSVWMMLTFVNNGFLLWINVKTIFKL</sequence>
<feature type="transmembrane region" description="Helical" evidence="5">
    <location>
        <begin position="7"/>
        <end position="30"/>
    </location>
</feature>
<dbReference type="Pfam" id="PF01124">
    <property type="entry name" value="MAPEG"/>
    <property type="match status" value="1"/>
</dbReference>
<keyword evidence="2 5" id="KW-0812">Transmembrane</keyword>
<evidence type="ECO:0000256" key="5">
    <source>
        <dbReference type="SAM" id="Phobius"/>
    </source>
</evidence>
<evidence type="ECO:0000313" key="6">
    <source>
        <dbReference type="EMBL" id="CAG9322329.1"/>
    </source>
</evidence>
<dbReference type="EMBL" id="CAJZBQ010000031">
    <property type="protein sequence ID" value="CAG9322329.1"/>
    <property type="molecule type" value="Genomic_DNA"/>
</dbReference>
<dbReference type="GO" id="GO:0016020">
    <property type="term" value="C:membrane"/>
    <property type="evidence" value="ECO:0007669"/>
    <property type="project" value="UniProtKB-SubCell"/>
</dbReference>
<proteinExistence type="predicted"/>
<accession>A0AAU9J537</accession>
<evidence type="ECO:0000256" key="1">
    <source>
        <dbReference type="ARBA" id="ARBA00004370"/>
    </source>
</evidence>
<comment type="caution">
    <text evidence="6">The sequence shown here is derived from an EMBL/GenBank/DDBJ whole genome shotgun (WGS) entry which is preliminary data.</text>
</comment>
<comment type="subcellular location">
    <subcellularLocation>
        <location evidence="1">Membrane</location>
    </subcellularLocation>
</comment>
<dbReference type="AlphaFoldDB" id="A0AAU9J537"/>
<protein>
    <recommendedName>
        <fullName evidence="8">MAPEG family protein</fullName>
    </recommendedName>
</protein>
<dbReference type="Proteomes" id="UP001162131">
    <property type="component" value="Unassembled WGS sequence"/>
</dbReference>
<keyword evidence="7" id="KW-1185">Reference proteome</keyword>
<keyword evidence="4 5" id="KW-0472">Membrane</keyword>
<organism evidence="6 7">
    <name type="scientific">Blepharisma stoltei</name>
    <dbReference type="NCBI Taxonomy" id="1481888"/>
    <lineage>
        <taxon>Eukaryota</taxon>
        <taxon>Sar</taxon>
        <taxon>Alveolata</taxon>
        <taxon>Ciliophora</taxon>
        <taxon>Postciliodesmatophora</taxon>
        <taxon>Heterotrichea</taxon>
        <taxon>Heterotrichida</taxon>
        <taxon>Blepharismidae</taxon>
        <taxon>Blepharisma</taxon>
    </lineage>
</organism>
<evidence type="ECO:0000256" key="2">
    <source>
        <dbReference type="ARBA" id="ARBA00022692"/>
    </source>
</evidence>
<evidence type="ECO:0000256" key="4">
    <source>
        <dbReference type="ARBA" id="ARBA00023136"/>
    </source>
</evidence>
<keyword evidence="3 5" id="KW-1133">Transmembrane helix</keyword>
<dbReference type="SUPFAM" id="SSF161084">
    <property type="entry name" value="MAPEG domain-like"/>
    <property type="match status" value="1"/>
</dbReference>
<gene>
    <name evidence="6" type="ORF">BSTOLATCC_MIC31354</name>
</gene>
<dbReference type="InterPro" id="IPR001129">
    <property type="entry name" value="Membr-assoc_MAPEG"/>
</dbReference>
<evidence type="ECO:0000313" key="7">
    <source>
        <dbReference type="Proteomes" id="UP001162131"/>
    </source>
</evidence>
<reference evidence="6" key="1">
    <citation type="submission" date="2021-09" db="EMBL/GenBank/DDBJ databases">
        <authorList>
            <consortium name="AG Swart"/>
            <person name="Singh M."/>
            <person name="Singh A."/>
            <person name="Seah K."/>
            <person name="Emmerich C."/>
        </authorList>
    </citation>
    <scope>NUCLEOTIDE SEQUENCE</scope>
    <source>
        <strain evidence="6">ATCC30299</strain>
    </source>
</reference>
<feature type="transmembrane region" description="Helical" evidence="5">
    <location>
        <begin position="157"/>
        <end position="174"/>
    </location>
</feature>
<feature type="transmembrane region" description="Helical" evidence="5">
    <location>
        <begin position="125"/>
        <end position="145"/>
    </location>
</feature>
<feature type="transmembrane region" description="Helical" evidence="5">
    <location>
        <begin position="50"/>
        <end position="75"/>
    </location>
</feature>
<name>A0AAU9J537_9CILI</name>
<evidence type="ECO:0008006" key="8">
    <source>
        <dbReference type="Google" id="ProtNLM"/>
    </source>
</evidence>
<evidence type="ECO:0000256" key="3">
    <source>
        <dbReference type="ARBA" id="ARBA00022989"/>
    </source>
</evidence>